<protein>
    <submittedName>
        <fullName evidence="1">Uncharacterized protein</fullName>
    </submittedName>
</protein>
<proteinExistence type="predicted"/>
<keyword evidence="2" id="KW-1185">Reference proteome</keyword>
<accession>A0A5P1EGU6</accession>
<evidence type="ECO:0000313" key="1">
    <source>
        <dbReference type="EMBL" id="ONK63921.1"/>
    </source>
</evidence>
<sequence length="178" mass="20143">MEDTYTQQSLPREAKDIMGIPLYVRSKPNKLTWHCDPRGNFTVKSAYRLAVLLEERYGVQSNGRGRGPVMVKTVAGTVVIVISSSVYSMVRIKSRSEEISGALTPTAPPIRCSSAGTCSRPLSWIGRHASEAKGMIDTLPLLRQRFERRARGMKELKFQFLLTLRMMRNKVKKEKKRA</sequence>
<dbReference type="Gramene" id="ONK63921">
    <property type="protein sequence ID" value="ONK63921"/>
    <property type="gene ID" value="A4U43_C07F20290"/>
</dbReference>
<reference evidence="2" key="1">
    <citation type="journal article" date="2017" name="Nat. Commun.">
        <title>The asparagus genome sheds light on the origin and evolution of a young Y chromosome.</title>
        <authorList>
            <person name="Harkess A."/>
            <person name="Zhou J."/>
            <person name="Xu C."/>
            <person name="Bowers J.E."/>
            <person name="Van der Hulst R."/>
            <person name="Ayyampalayam S."/>
            <person name="Mercati F."/>
            <person name="Riccardi P."/>
            <person name="McKain M.R."/>
            <person name="Kakrana A."/>
            <person name="Tang H."/>
            <person name="Ray J."/>
            <person name="Groenendijk J."/>
            <person name="Arikit S."/>
            <person name="Mathioni S.M."/>
            <person name="Nakano M."/>
            <person name="Shan H."/>
            <person name="Telgmann-Rauber A."/>
            <person name="Kanno A."/>
            <person name="Yue Z."/>
            <person name="Chen H."/>
            <person name="Li W."/>
            <person name="Chen Y."/>
            <person name="Xu X."/>
            <person name="Zhang Y."/>
            <person name="Luo S."/>
            <person name="Chen H."/>
            <person name="Gao J."/>
            <person name="Mao Z."/>
            <person name="Pires J.C."/>
            <person name="Luo M."/>
            <person name="Kudrna D."/>
            <person name="Wing R.A."/>
            <person name="Meyers B.C."/>
            <person name="Yi K."/>
            <person name="Kong H."/>
            <person name="Lavrijsen P."/>
            <person name="Sunseri F."/>
            <person name="Falavigna A."/>
            <person name="Ye Y."/>
            <person name="Leebens-Mack J.H."/>
            <person name="Chen G."/>
        </authorList>
    </citation>
    <scope>NUCLEOTIDE SEQUENCE [LARGE SCALE GENOMIC DNA]</scope>
    <source>
        <strain evidence="2">cv. DH0086</strain>
    </source>
</reference>
<evidence type="ECO:0000313" key="2">
    <source>
        <dbReference type="Proteomes" id="UP000243459"/>
    </source>
</evidence>
<gene>
    <name evidence="1" type="ORF">A4U43_C07F20290</name>
</gene>
<organism evidence="1 2">
    <name type="scientific">Asparagus officinalis</name>
    <name type="common">Garden asparagus</name>
    <dbReference type="NCBI Taxonomy" id="4686"/>
    <lineage>
        <taxon>Eukaryota</taxon>
        <taxon>Viridiplantae</taxon>
        <taxon>Streptophyta</taxon>
        <taxon>Embryophyta</taxon>
        <taxon>Tracheophyta</taxon>
        <taxon>Spermatophyta</taxon>
        <taxon>Magnoliopsida</taxon>
        <taxon>Liliopsida</taxon>
        <taxon>Asparagales</taxon>
        <taxon>Asparagaceae</taxon>
        <taxon>Asparagoideae</taxon>
        <taxon>Asparagus</taxon>
    </lineage>
</organism>
<dbReference type="AlphaFoldDB" id="A0A5P1EGU6"/>
<name>A0A5P1EGU6_ASPOF</name>
<dbReference type="EMBL" id="CM007387">
    <property type="protein sequence ID" value="ONK63921.1"/>
    <property type="molecule type" value="Genomic_DNA"/>
</dbReference>
<dbReference type="Proteomes" id="UP000243459">
    <property type="component" value="Chromosome 7"/>
</dbReference>